<protein>
    <submittedName>
        <fullName evidence="4">Glycosyltransferase family 4 protein</fullName>
    </submittedName>
</protein>
<name>A0ABU9K3T7_9BACI</name>
<dbReference type="CDD" id="cd03794">
    <property type="entry name" value="GT4_WbuB-like"/>
    <property type="match status" value="1"/>
</dbReference>
<feature type="domain" description="Glycosyltransferase subfamily 4-like N-terminal" evidence="3">
    <location>
        <begin position="22"/>
        <end position="170"/>
    </location>
</feature>
<dbReference type="PANTHER" id="PTHR46401:SF2">
    <property type="entry name" value="GLYCOSYLTRANSFERASE WBBK-RELATED"/>
    <property type="match status" value="1"/>
</dbReference>
<dbReference type="SUPFAM" id="SSF53756">
    <property type="entry name" value="UDP-Glycosyltransferase/glycogen phosphorylase"/>
    <property type="match status" value="1"/>
</dbReference>
<evidence type="ECO:0000256" key="1">
    <source>
        <dbReference type="ARBA" id="ARBA00022679"/>
    </source>
</evidence>
<gene>
    <name evidence="4" type="ORF">AAEO50_00510</name>
</gene>
<dbReference type="Pfam" id="PF13439">
    <property type="entry name" value="Glyco_transf_4"/>
    <property type="match status" value="1"/>
</dbReference>
<dbReference type="EMBL" id="JBBYAF010000001">
    <property type="protein sequence ID" value="MEL3970750.1"/>
    <property type="molecule type" value="Genomic_DNA"/>
</dbReference>
<dbReference type="Gene3D" id="3.40.50.2000">
    <property type="entry name" value="Glycogen Phosphorylase B"/>
    <property type="match status" value="2"/>
</dbReference>
<sequence length="374" mass="42223">MKVCHLTSVHPTEDIRIFVKECSYLSEAGFDVSLVVGNSESYTKNGVDIIGAPVRSSNRYLRMLKGPQSVYKKALEVDADVYHFHDPELLPVGLLLKSKGKKVIYDVHEDVPQQVLSKQWIPKPLRKLVSRMVEGLERYASNRFDAVVTATPTINERFLTYQQNSVTIHNFPIMNELIGEGSADAVKPMDKNKIVYIGGITRLRGIEEMVRSMEELNKDTASSDVTLHLAGAFAPPSLQEEMEQLEGWKHVNFEGYLNRKEVSDLLNTSSVGLVILHPEPRYVVSYPIKLFEYMSAGLPVIASDFPLWRGIVEDAQCGICVDPMSPGEIADAVRYLLNNKEEARKMGENGRKAIMNKYNWEQESVRLVELYKSL</sequence>
<keyword evidence="1" id="KW-0808">Transferase</keyword>
<evidence type="ECO:0000259" key="2">
    <source>
        <dbReference type="Pfam" id="PF00534"/>
    </source>
</evidence>
<evidence type="ECO:0000313" key="4">
    <source>
        <dbReference type="EMBL" id="MEL3970750.1"/>
    </source>
</evidence>
<dbReference type="Pfam" id="PF00534">
    <property type="entry name" value="Glycos_transf_1"/>
    <property type="match status" value="1"/>
</dbReference>
<dbReference type="InterPro" id="IPR001296">
    <property type="entry name" value="Glyco_trans_1"/>
</dbReference>
<reference evidence="4 5" key="1">
    <citation type="submission" date="2024-04" db="EMBL/GenBank/DDBJ databases">
        <title>Bacillus oryzaecorticis sp. nov., a moderately halophilic bacterium isolated from rice husks.</title>
        <authorList>
            <person name="Zhu H.-S."/>
        </authorList>
    </citation>
    <scope>NUCLEOTIDE SEQUENCE [LARGE SCALE GENOMIC DNA]</scope>
    <source>
        <strain evidence="4 5">ZC255</strain>
    </source>
</reference>
<proteinExistence type="predicted"/>
<organism evidence="4 5">
    <name type="scientific">Rossellomorea oryzaecorticis</name>
    <dbReference type="NCBI Taxonomy" id="1396505"/>
    <lineage>
        <taxon>Bacteria</taxon>
        <taxon>Bacillati</taxon>
        <taxon>Bacillota</taxon>
        <taxon>Bacilli</taxon>
        <taxon>Bacillales</taxon>
        <taxon>Bacillaceae</taxon>
        <taxon>Rossellomorea</taxon>
    </lineage>
</organism>
<dbReference type="Proteomes" id="UP001389717">
    <property type="component" value="Unassembled WGS sequence"/>
</dbReference>
<evidence type="ECO:0000313" key="5">
    <source>
        <dbReference type="Proteomes" id="UP001389717"/>
    </source>
</evidence>
<dbReference type="PANTHER" id="PTHR46401">
    <property type="entry name" value="GLYCOSYLTRANSFERASE WBBK-RELATED"/>
    <property type="match status" value="1"/>
</dbReference>
<feature type="domain" description="Glycosyl transferase family 1" evidence="2">
    <location>
        <begin position="185"/>
        <end position="352"/>
    </location>
</feature>
<dbReference type="InterPro" id="IPR028098">
    <property type="entry name" value="Glyco_trans_4-like_N"/>
</dbReference>
<comment type="caution">
    <text evidence="4">The sequence shown here is derived from an EMBL/GenBank/DDBJ whole genome shotgun (WGS) entry which is preliminary data.</text>
</comment>
<accession>A0ABU9K3T7</accession>
<evidence type="ECO:0000259" key="3">
    <source>
        <dbReference type="Pfam" id="PF13439"/>
    </source>
</evidence>
<keyword evidence="5" id="KW-1185">Reference proteome</keyword>
<dbReference type="RefSeq" id="WP_341979279.1">
    <property type="nucleotide sequence ID" value="NZ_JBBYAF010000001.1"/>
</dbReference>